<dbReference type="EMBL" id="SORL01000007">
    <property type="protein sequence ID" value="TDY64220.1"/>
    <property type="molecule type" value="Genomic_DNA"/>
</dbReference>
<dbReference type="Pfam" id="PF17561">
    <property type="entry name" value="TssO"/>
    <property type="match status" value="1"/>
</dbReference>
<protein>
    <submittedName>
        <fullName evidence="3">Uncharacterized protein</fullName>
    </submittedName>
</protein>
<reference evidence="3 4" key="1">
    <citation type="submission" date="2019-03" db="EMBL/GenBank/DDBJ databases">
        <title>Genomic Encyclopedia of Type Strains, Phase III (KMG-III): the genomes of soil and plant-associated and newly described type strains.</title>
        <authorList>
            <person name="Whitman W."/>
        </authorList>
    </citation>
    <scope>NUCLEOTIDE SEQUENCE [LARGE SCALE GENOMIC DNA]</scope>
    <source>
        <strain evidence="3 4">CECT 8301</strain>
    </source>
</reference>
<dbReference type="InterPro" id="IPR039449">
    <property type="entry name" value="TssO"/>
</dbReference>
<dbReference type="OrthoDB" id="656843at2"/>
<accession>A0A4R8MED0</accession>
<dbReference type="RefSeq" id="WP_042501681.1">
    <property type="nucleotide sequence ID" value="NZ_BBNQ01000028.1"/>
</dbReference>
<keyword evidence="2" id="KW-0472">Membrane</keyword>
<keyword evidence="2" id="KW-0812">Transmembrane</keyword>
<feature type="transmembrane region" description="Helical" evidence="2">
    <location>
        <begin position="12"/>
        <end position="35"/>
    </location>
</feature>
<feature type="coiled-coil region" evidence="1">
    <location>
        <begin position="133"/>
        <end position="167"/>
    </location>
</feature>
<organism evidence="3 4">
    <name type="scientific">Algibacter lectus</name>
    <dbReference type="NCBI Taxonomy" id="221126"/>
    <lineage>
        <taxon>Bacteria</taxon>
        <taxon>Pseudomonadati</taxon>
        <taxon>Bacteroidota</taxon>
        <taxon>Flavobacteriia</taxon>
        <taxon>Flavobacteriales</taxon>
        <taxon>Flavobacteriaceae</taxon>
        <taxon>Algibacter</taxon>
    </lineage>
</organism>
<name>A0A4R8MED0_9FLAO</name>
<gene>
    <name evidence="3" type="ORF">DFQ06_1125</name>
</gene>
<evidence type="ECO:0000256" key="2">
    <source>
        <dbReference type="SAM" id="Phobius"/>
    </source>
</evidence>
<dbReference type="Proteomes" id="UP000294824">
    <property type="component" value="Unassembled WGS sequence"/>
</dbReference>
<evidence type="ECO:0000256" key="1">
    <source>
        <dbReference type="SAM" id="Coils"/>
    </source>
</evidence>
<comment type="caution">
    <text evidence="3">The sequence shown here is derived from an EMBL/GenBank/DDBJ whole genome shotgun (WGS) entry which is preliminary data.</text>
</comment>
<sequence length="169" mass="19624">MKPKNVKERRSSFIKFLLLFILTTTTIMVAVFFNFRVPQKENALLKERAKNMEREMQFQKTFASEIDGIKSMIDSLDIPGQNVSFINNLIGSKLADVQTTIPREDSTYRYNMYLGVIETLVDLQKAKKELHGLADAKSKIEEYKVALESTRNELEQTKRDRDILRLSQK</sequence>
<evidence type="ECO:0000313" key="3">
    <source>
        <dbReference type="EMBL" id="TDY64220.1"/>
    </source>
</evidence>
<keyword evidence="1" id="KW-0175">Coiled coil</keyword>
<evidence type="ECO:0000313" key="4">
    <source>
        <dbReference type="Proteomes" id="UP000294824"/>
    </source>
</evidence>
<proteinExistence type="predicted"/>
<dbReference type="AlphaFoldDB" id="A0A4R8MED0"/>
<keyword evidence="4" id="KW-1185">Reference proteome</keyword>
<keyword evidence="2" id="KW-1133">Transmembrane helix</keyword>